<dbReference type="PANTHER" id="PTHR46206">
    <property type="entry name" value="CYTOCHROME P450"/>
    <property type="match status" value="1"/>
</dbReference>
<keyword evidence="8" id="KW-0812">Transmembrane</keyword>
<evidence type="ECO:0000256" key="1">
    <source>
        <dbReference type="ARBA" id="ARBA00001971"/>
    </source>
</evidence>
<dbReference type="Proteomes" id="UP000308730">
    <property type="component" value="Unassembled WGS sequence"/>
</dbReference>
<reference evidence="9 10" key="1">
    <citation type="submission" date="2019-02" db="EMBL/GenBank/DDBJ databases">
        <title>Genome sequencing of the rare red list fungi Antrodiella citrinella (Flaviporus citrinellus).</title>
        <authorList>
            <person name="Buettner E."/>
            <person name="Kellner H."/>
        </authorList>
    </citation>
    <scope>NUCLEOTIDE SEQUENCE [LARGE SCALE GENOMIC DNA]</scope>
    <source>
        <strain evidence="9 10">DSM 108506</strain>
    </source>
</reference>
<protein>
    <recommendedName>
        <fullName evidence="11">Cytochrome P450</fullName>
    </recommendedName>
</protein>
<dbReference type="PROSITE" id="PS00086">
    <property type="entry name" value="CYTOCHROME_P450"/>
    <property type="match status" value="1"/>
</dbReference>
<evidence type="ECO:0000256" key="4">
    <source>
        <dbReference type="ARBA" id="ARBA00023002"/>
    </source>
</evidence>
<evidence type="ECO:0000313" key="10">
    <source>
        <dbReference type="Proteomes" id="UP000308730"/>
    </source>
</evidence>
<dbReference type="SUPFAM" id="SSF48264">
    <property type="entry name" value="Cytochrome P450"/>
    <property type="match status" value="1"/>
</dbReference>
<dbReference type="Gene3D" id="1.10.630.10">
    <property type="entry name" value="Cytochrome P450"/>
    <property type="match status" value="1"/>
</dbReference>
<name>A0A4S4M4I8_9APHY</name>
<dbReference type="CDD" id="cd11041">
    <property type="entry name" value="CYP503A1-like"/>
    <property type="match status" value="1"/>
</dbReference>
<dbReference type="InterPro" id="IPR017972">
    <property type="entry name" value="Cyt_P450_CS"/>
</dbReference>
<keyword evidence="5 6" id="KW-0408">Iron</keyword>
<dbReference type="PRINTS" id="PR00465">
    <property type="entry name" value="EP450IV"/>
</dbReference>
<keyword evidence="7" id="KW-0503">Monooxygenase</keyword>
<dbReference type="InterPro" id="IPR036396">
    <property type="entry name" value="Cyt_P450_sf"/>
</dbReference>
<dbReference type="Pfam" id="PF00067">
    <property type="entry name" value="p450"/>
    <property type="match status" value="1"/>
</dbReference>
<dbReference type="GO" id="GO:0004497">
    <property type="term" value="F:monooxygenase activity"/>
    <property type="evidence" value="ECO:0007669"/>
    <property type="project" value="UniProtKB-KW"/>
</dbReference>
<keyword evidence="6 7" id="KW-0349">Heme</keyword>
<feature type="transmembrane region" description="Helical" evidence="8">
    <location>
        <begin position="6"/>
        <end position="23"/>
    </location>
</feature>
<keyword evidence="3 6" id="KW-0479">Metal-binding</keyword>
<comment type="cofactor">
    <cofactor evidence="1 6">
        <name>heme</name>
        <dbReference type="ChEBI" id="CHEBI:30413"/>
    </cofactor>
</comment>
<evidence type="ECO:0000313" key="9">
    <source>
        <dbReference type="EMBL" id="THH20029.1"/>
    </source>
</evidence>
<keyword evidence="8" id="KW-0472">Membrane</keyword>
<proteinExistence type="inferred from homology"/>
<evidence type="ECO:0000256" key="8">
    <source>
        <dbReference type="SAM" id="Phobius"/>
    </source>
</evidence>
<sequence>MIDVPLLYVAASISVLAMLWNWIGPGSLRHIPTVGTTIPILAYLNGLRFIKHAKEMLQEGYDKHATKGGIFKISMPDQWLVLISGPKLIEEVRKLPDNAISLADGVDELIAVRYILGANIVADPFHISLIHAKLQRNLSDFYGIQKEEMWNAFETEVGSYPEWHCVPGLKTMVNIIARTSNRVFVGLPLCRDPTFLSIATSFTMDVSKSRFIINLFPSYLKAPVARLINKVPAAVQRAYEVNDLLMWLIEIGMKKGLPNKTIAQYLLVVEFTALHTTAMSFTHALYYLAADPSLMAPLREEVDAAVASEGGDWGKGVVNKLHKIDSFLRESQRLNGINATTVWRKTLKPVTFSNGVTLPTGTFFSAAAAPTHTDAQHYVNPNTFDPWRFVNTKSESTSQTFVSTSVDYIPFGHGRHACPGRHFASYQMKLMLAYIVTYYDVSFEPGKEGKRPETKWFGNTIIPDPTVNVMFRKRRS</sequence>
<dbReference type="EMBL" id="SGPM01000510">
    <property type="protein sequence ID" value="THH20029.1"/>
    <property type="molecule type" value="Genomic_DNA"/>
</dbReference>
<evidence type="ECO:0000256" key="2">
    <source>
        <dbReference type="ARBA" id="ARBA00010617"/>
    </source>
</evidence>
<evidence type="ECO:0000256" key="7">
    <source>
        <dbReference type="RuleBase" id="RU000461"/>
    </source>
</evidence>
<evidence type="ECO:0000256" key="3">
    <source>
        <dbReference type="ARBA" id="ARBA00022723"/>
    </source>
</evidence>
<evidence type="ECO:0000256" key="6">
    <source>
        <dbReference type="PIRSR" id="PIRSR602403-1"/>
    </source>
</evidence>
<accession>A0A4S4M4I8</accession>
<dbReference type="InterPro" id="IPR001128">
    <property type="entry name" value="Cyt_P450"/>
</dbReference>
<dbReference type="OrthoDB" id="1844152at2759"/>
<organism evidence="9 10">
    <name type="scientific">Antrodiella citrinella</name>
    <dbReference type="NCBI Taxonomy" id="2447956"/>
    <lineage>
        <taxon>Eukaryota</taxon>
        <taxon>Fungi</taxon>
        <taxon>Dikarya</taxon>
        <taxon>Basidiomycota</taxon>
        <taxon>Agaricomycotina</taxon>
        <taxon>Agaricomycetes</taxon>
        <taxon>Polyporales</taxon>
        <taxon>Steccherinaceae</taxon>
        <taxon>Antrodiella</taxon>
    </lineage>
</organism>
<dbReference type="InterPro" id="IPR002403">
    <property type="entry name" value="Cyt_P450_E_grp-IV"/>
</dbReference>
<feature type="binding site" description="axial binding residue" evidence="6">
    <location>
        <position position="418"/>
    </location>
    <ligand>
        <name>heme</name>
        <dbReference type="ChEBI" id="CHEBI:30413"/>
    </ligand>
    <ligandPart>
        <name>Fe</name>
        <dbReference type="ChEBI" id="CHEBI:18248"/>
    </ligandPart>
</feature>
<evidence type="ECO:0008006" key="11">
    <source>
        <dbReference type="Google" id="ProtNLM"/>
    </source>
</evidence>
<dbReference type="GO" id="GO:0005506">
    <property type="term" value="F:iron ion binding"/>
    <property type="evidence" value="ECO:0007669"/>
    <property type="project" value="InterPro"/>
</dbReference>
<keyword evidence="8" id="KW-1133">Transmembrane helix</keyword>
<gene>
    <name evidence="9" type="ORF">EUX98_g8657</name>
</gene>
<dbReference type="GO" id="GO:0016705">
    <property type="term" value="F:oxidoreductase activity, acting on paired donors, with incorporation or reduction of molecular oxygen"/>
    <property type="evidence" value="ECO:0007669"/>
    <property type="project" value="InterPro"/>
</dbReference>
<dbReference type="AlphaFoldDB" id="A0A4S4M4I8"/>
<keyword evidence="10" id="KW-1185">Reference proteome</keyword>
<keyword evidence="4 7" id="KW-0560">Oxidoreductase</keyword>
<comment type="similarity">
    <text evidence="2 7">Belongs to the cytochrome P450 family.</text>
</comment>
<evidence type="ECO:0000256" key="5">
    <source>
        <dbReference type="ARBA" id="ARBA00023004"/>
    </source>
</evidence>
<comment type="caution">
    <text evidence="9">The sequence shown here is derived from an EMBL/GenBank/DDBJ whole genome shotgun (WGS) entry which is preliminary data.</text>
</comment>
<dbReference type="GO" id="GO:0020037">
    <property type="term" value="F:heme binding"/>
    <property type="evidence" value="ECO:0007669"/>
    <property type="project" value="InterPro"/>
</dbReference>